<dbReference type="EMBL" id="CP061470">
    <property type="protein sequence ID" value="QNU17591.1"/>
    <property type="molecule type" value="Genomic_DNA"/>
</dbReference>
<evidence type="ECO:0000313" key="2">
    <source>
        <dbReference type="EMBL" id="QNU17591.1"/>
    </source>
</evidence>
<accession>A0A7H1RTK2</accession>
<dbReference type="InterPro" id="IPR021027">
    <property type="entry name" value="Transposase_put_HTH"/>
</dbReference>
<dbReference type="Proteomes" id="UP000516388">
    <property type="component" value="Chromosome"/>
</dbReference>
<dbReference type="AlphaFoldDB" id="A0A7H1RTK2"/>
<sequence length="171" mass="19628">MDKSMRHDIALFRYRMIAPLVNGHLDLPSVLPIRSSLALFPCLDPTATLGNTGRIPASTRFGLLLLWFISSVATEKIALIHYRNLVLLSPLKEWEEAQYGIIFLTIGMRQACSVRLYPTKEQEPYIRSIIGCCRFVYNHFLTRWTEGRLEGICLCARMVHVERIVPPVLER</sequence>
<evidence type="ECO:0000259" key="1">
    <source>
        <dbReference type="Pfam" id="PF12323"/>
    </source>
</evidence>
<protein>
    <submittedName>
        <fullName evidence="2">Helix-turn-helix domain-containing protein</fullName>
    </submittedName>
</protein>
<name>A0A7H1RTK2_9BACL</name>
<keyword evidence="3" id="KW-1185">Reference proteome</keyword>
<dbReference type="KEGG" id="gza:IC807_14585"/>
<organism evidence="2 3">
    <name type="scientific">Geobacillus zalihae</name>
    <dbReference type="NCBI Taxonomy" id="213419"/>
    <lineage>
        <taxon>Bacteria</taxon>
        <taxon>Bacillati</taxon>
        <taxon>Bacillota</taxon>
        <taxon>Bacilli</taxon>
        <taxon>Bacillales</taxon>
        <taxon>Anoxybacillaceae</taxon>
        <taxon>Geobacillus</taxon>
    </lineage>
</organism>
<reference evidence="2 3" key="1">
    <citation type="submission" date="2020-09" db="EMBL/GenBank/DDBJ databases">
        <title>Complete Geobacillus genomes through the use of hybrid genome assembly.</title>
        <authorList>
            <person name="Vera D.L."/>
            <person name="Venkateswaran K."/>
            <person name="Singh N.K."/>
            <person name="Landry K."/>
        </authorList>
    </citation>
    <scope>NUCLEOTIDE SEQUENCE [LARGE SCALE GENOMIC DNA]</scope>
    <source>
        <strain evidence="2 3">SURF-189</strain>
    </source>
</reference>
<proteinExistence type="predicted"/>
<feature type="domain" description="Transposase putative helix-turn-helix" evidence="1">
    <location>
        <begin position="108"/>
        <end position="146"/>
    </location>
</feature>
<evidence type="ECO:0000313" key="3">
    <source>
        <dbReference type="Proteomes" id="UP000516388"/>
    </source>
</evidence>
<gene>
    <name evidence="2" type="ORF">IC807_14585</name>
</gene>
<dbReference type="Pfam" id="PF12323">
    <property type="entry name" value="HTH_OrfB_IS605"/>
    <property type="match status" value="1"/>
</dbReference>